<dbReference type="InterPro" id="IPR036322">
    <property type="entry name" value="WD40_repeat_dom_sf"/>
</dbReference>
<evidence type="ECO:0000313" key="5">
    <source>
        <dbReference type="EMBL" id="NDV36532.1"/>
    </source>
</evidence>
<dbReference type="InterPro" id="IPR015943">
    <property type="entry name" value="WD40/YVTN_repeat-like_dom_sf"/>
</dbReference>
<dbReference type="InterPro" id="IPR001680">
    <property type="entry name" value="WD40_rpt"/>
</dbReference>
<dbReference type="SMART" id="SM00320">
    <property type="entry name" value="WD40"/>
    <property type="match status" value="2"/>
</dbReference>
<evidence type="ECO:0000256" key="3">
    <source>
        <dbReference type="ARBA" id="ARBA00022737"/>
    </source>
</evidence>
<dbReference type="Pfam" id="PF00400">
    <property type="entry name" value="WD40"/>
    <property type="match status" value="2"/>
</dbReference>
<dbReference type="PROSITE" id="PS00678">
    <property type="entry name" value="WD_REPEATS_1"/>
    <property type="match status" value="1"/>
</dbReference>
<dbReference type="EMBL" id="GIBP01007563">
    <property type="protein sequence ID" value="NDV36532.1"/>
    <property type="molecule type" value="Transcribed_RNA"/>
</dbReference>
<evidence type="ECO:0000256" key="2">
    <source>
        <dbReference type="ARBA" id="ARBA00022574"/>
    </source>
</evidence>
<keyword evidence="3" id="KW-0677">Repeat</keyword>
<evidence type="ECO:0000256" key="1">
    <source>
        <dbReference type="ARBA" id="ARBA00009728"/>
    </source>
</evidence>
<dbReference type="InterPro" id="IPR042626">
    <property type="entry name" value="THOC6"/>
</dbReference>
<keyword evidence="2 4" id="KW-0853">WD repeat</keyword>
<feature type="repeat" description="WD" evidence="4">
    <location>
        <begin position="119"/>
        <end position="160"/>
    </location>
</feature>
<dbReference type="AlphaFoldDB" id="A0A6B2LHH5"/>
<proteinExistence type="inferred from homology"/>
<dbReference type="InterPro" id="IPR019775">
    <property type="entry name" value="WD40_repeat_CS"/>
</dbReference>
<comment type="similarity">
    <text evidence="1">Belongs to the WD repeat THOC6 family.</text>
</comment>
<dbReference type="PROSITE" id="PS50082">
    <property type="entry name" value="WD_REPEATS_2"/>
    <property type="match status" value="1"/>
</dbReference>
<dbReference type="Gene3D" id="2.130.10.10">
    <property type="entry name" value="YVTN repeat-like/Quinoprotein amine dehydrogenase"/>
    <property type="match status" value="1"/>
</dbReference>
<dbReference type="PANTHER" id="PTHR44411">
    <property type="entry name" value="THO COMPLEX SUBUNIT 6 HOMOLOG"/>
    <property type="match status" value="1"/>
</dbReference>
<evidence type="ECO:0000256" key="4">
    <source>
        <dbReference type="PROSITE-ProRule" id="PRU00221"/>
    </source>
</evidence>
<sequence>MKDWMSENSFKDILPMATWQAHSGPIYSLAFSQNTLLSGGDDSIRGWNWDKLLESTKSGTADYEFQLINPNENPSPVFLQLTETNGLAVDDQTNHVYSATGYKRAYCWDIEYKKVLRTFEGHVDYLHCIKFNNANRNLVTGSEDGSVRIWDTRSTKSHTILDCNNGVVTQSFEARNENTNWVSCLDVDETGLRRRVL</sequence>
<dbReference type="PROSITE" id="PS50294">
    <property type="entry name" value="WD_REPEATS_REGION"/>
    <property type="match status" value="1"/>
</dbReference>
<dbReference type="GO" id="GO:0006406">
    <property type="term" value="P:mRNA export from nucleus"/>
    <property type="evidence" value="ECO:0007669"/>
    <property type="project" value="TreeGrafter"/>
</dbReference>
<accession>A0A6B2LHH5</accession>
<dbReference type="SUPFAM" id="SSF50978">
    <property type="entry name" value="WD40 repeat-like"/>
    <property type="match status" value="1"/>
</dbReference>
<protein>
    <submittedName>
        <fullName evidence="5">Uncharacterized protein</fullName>
    </submittedName>
</protein>
<dbReference type="GO" id="GO:0000347">
    <property type="term" value="C:THO complex"/>
    <property type="evidence" value="ECO:0007669"/>
    <property type="project" value="TreeGrafter"/>
</dbReference>
<organism evidence="5">
    <name type="scientific">Arcella intermedia</name>
    <dbReference type="NCBI Taxonomy" id="1963864"/>
    <lineage>
        <taxon>Eukaryota</taxon>
        <taxon>Amoebozoa</taxon>
        <taxon>Tubulinea</taxon>
        <taxon>Elardia</taxon>
        <taxon>Arcellinida</taxon>
        <taxon>Sphaerothecina</taxon>
        <taxon>Arcellidae</taxon>
        <taxon>Arcella</taxon>
    </lineage>
</organism>
<reference evidence="5" key="1">
    <citation type="journal article" date="2020" name="J. Eukaryot. Microbiol.">
        <title>De novo Sequencing, Assembly and Annotation of the Transcriptome for the Free-Living Testate Amoeba Arcella intermedia.</title>
        <authorList>
            <person name="Ribeiro G.M."/>
            <person name="Porfirio-Sousa A.L."/>
            <person name="Maurer-Alcala X.X."/>
            <person name="Katz L.A."/>
            <person name="Lahr D.J.G."/>
        </authorList>
    </citation>
    <scope>NUCLEOTIDE SEQUENCE</scope>
</reference>
<dbReference type="PANTHER" id="PTHR44411:SF1">
    <property type="entry name" value="THO COMPLEX SUBUNIT 6 HOMOLOG"/>
    <property type="match status" value="1"/>
</dbReference>
<dbReference type="GO" id="GO:0000346">
    <property type="term" value="C:transcription export complex"/>
    <property type="evidence" value="ECO:0007669"/>
    <property type="project" value="TreeGrafter"/>
</dbReference>
<name>A0A6B2LHH5_9EUKA</name>